<feature type="region of interest" description="Disordered" evidence="1">
    <location>
        <begin position="35"/>
        <end position="218"/>
    </location>
</feature>
<sequence>MTSPISQTTPLPADVAISEYSRKFYDGTYKWTSEGFTDENGSKWDSWPGCDLPAPTPLPPMDLGDYDEDMEYVENQDSPLPTRPLDKTSTPSADQHQRKDSLATSQAGQSKVASSSPLSDYPSDMSEEDPTSIQEDTAVKKTTLVESEQEKSDTPEYRPTTRGVAQKVKKSSKRPPAKRANKSSPPVKSSQTGSYTEGSGTSSRRRSARQAKTQGAGS</sequence>
<protein>
    <submittedName>
        <fullName evidence="2">Uncharacterized protein</fullName>
    </submittedName>
</protein>
<dbReference type="AlphaFoldDB" id="A0A6S6WDH8"/>
<accession>A0A6S6WDH8</accession>
<organism evidence="2 3">
    <name type="scientific">Pyrenophora teres f. teres</name>
    <dbReference type="NCBI Taxonomy" id="97479"/>
    <lineage>
        <taxon>Eukaryota</taxon>
        <taxon>Fungi</taxon>
        <taxon>Dikarya</taxon>
        <taxon>Ascomycota</taxon>
        <taxon>Pezizomycotina</taxon>
        <taxon>Dothideomycetes</taxon>
        <taxon>Pleosporomycetidae</taxon>
        <taxon>Pleosporales</taxon>
        <taxon>Pleosporineae</taxon>
        <taxon>Pleosporaceae</taxon>
        <taxon>Pyrenophora</taxon>
    </lineage>
</organism>
<reference evidence="2" key="1">
    <citation type="submission" date="2021-02" db="EMBL/GenBank/DDBJ databases">
        <authorList>
            <person name="Syme A R."/>
            <person name="Syme A R."/>
            <person name="Moolhuijzen P."/>
        </authorList>
    </citation>
    <scope>NUCLEOTIDE SEQUENCE</scope>
    <source>
        <strain evidence="2">W1-1</strain>
    </source>
</reference>
<dbReference type="EMBL" id="HG992986">
    <property type="protein sequence ID" value="CAE7209993.1"/>
    <property type="molecule type" value="Genomic_DNA"/>
</dbReference>
<gene>
    <name evidence="2" type="ORF">PTTW11_09985</name>
</gene>
<proteinExistence type="predicted"/>
<feature type="compositionally biased region" description="Basic residues" evidence="1">
    <location>
        <begin position="167"/>
        <end position="181"/>
    </location>
</feature>
<feature type="compositionally biased region" description="Low complexity" evidence="1">
    <location>
        <begin position="189"/>
        <end position="202"/>
    </location>
</feature>
<evidence type="ECO:0000313" key="2">
    <source>
        <dbReference type="EMBL" id="CAE7209993.1"/>
    </source>
</evidence>
<feature type="compositionally biased region" description="Polar residues" evidence="1">
    <location>
        <begin position="102"/>
        <end position="118"/>
    </location>
</feature>
<name>A0A6S6WDH8_9PLEO</name>
<feature type="compositionally biased region" description="Acidic residues" evidence="1">
    <location>
        <begin position="64"/>
        <end position="74"/>
    </location>
</feature>
<evidence type="ECO:0000313" key="3">
    <source>
        <dbReference type="Proteomes" id="UP000472372"/>
    </source>
</evidence>
<dbReference type="Proteomes" id="UP000472372">
    <property type="component" value="Chromosome 10"/>
</dbReference>
<evidence type="ECO:0000256" key="1">
    <source>
        <dbReference type="SAM" id="MobiDB-lite"/>
    </source>
</evidence>